<dbReference type="InterPro" id="IPR052462">
    <property type="entry name" value="SLIRP/GR-RBP-like"/>
</dbReference>
<dbReference type="Pfam" id="PF00076">
    <property type="entry name" value="RRM_1"/>
    <property type="match status" value="1"/>
</dbReference>
<feature type="region of interest" description="Disordered" evidence="3">
    <location>
        <begin position="880"/>
        <end position="908"/>
    </location>
</feature>
<dbReference type="OrthoDB" id="193499at2759"/>
<sequence>MLKPFRIRDLLNPTAEEQLEQSDRRPQDGQDNSEPLPGSPFPAMGADGRAVKRDNDIPAPNKSLSDHSNASSGGRTNNLTLLPAATSPTTDRHGIVRVSAEEYDETISVNPLAKLTYMDEDDGDTITVGSALELTERLNEPASSTFLYSSVVPGNDGEHEWPMHIFDVNRSKSVLEIWRRFESRTSKEYGRLNTSVSTHLESTAPEVADNGAQAHTEPELVFEKSNDDPKDHWLQLQNPLPIPQSTWHRNENTSIGVVSPVDGGQPSELSASRNMEPVQETGHHDHAKDITSDPQIISIPSAALPGSNPWALSGAWPLHLESNGLTQREPESRESPIEENLPLLASFEAELSRIMEDKLVDSSPGETPQQNSTETSPQPPAPQPESEPSSQPAPKPAEVLGQTMQTLLGGIRHLTSELKSKLPEVERRLANAHQHIPSTVETTLFNTISAIGNHVQSLANAMQAAATSSRAAANRSREADLLATDQIVNSLRTLAGDIGEMGRTLFSTFDATHTNVGSPQAQPDRELSQGIIPDTRGQSNPQPPASQSHGTAAMDNPTPSDSLPEVSTPLAVPESEKQTAPQEMLSTDSNHNTTLFIGNLHTAVTEQDVEAAFANKGFLGKVNLPHDSATGKHAGFGYVDFPCSFAASGALQALAGSLLRGQIINLEFSHGIDTINDSTVQQPPSQAAQVSPLPQTETNTRLRSRRPLPDIPRSRRMSSNNLMQTPTENAPNNPSGTSTGIRRAKSLGALRRSLVHDHPRQRIPALNHITERSESQERPNAEAPSSRRHSSNQSGPRKPKSLYSAVATDNNVLTNQLDGEPGFSTRYPSLVPDTYNHNGSQSLSPPRHGQDIARSLSPESQMARFPTVSQLEARTATMQQSLPGDELKPSPPLIGADGSPLTETLTSDDPIRNLRNLHSAVSTTEGPGIPGSWPPELYNSPLMEYRASSPARPSQLRRSNTTIASDPAARLSGPFVPFTERHPRNGNSSLRRSATERQHRRPARVSFGRHHNALEDRYAIYNPYMPPGPTTDVISDIPGSFPAEAAPVVPPKPIHQSSERQPEMQEHRRPANDIDRCIAHLGLLGYGYDSSLPSHNLHIYAEAANGNLEDAIEMIEEERKAYEQRVVLD</sequence>
<feature type="region of interest" description="Disordered" evidence="3">
    <location>
        <begin position="813"/>
        <end position="851"/>
    </location>
</feature>
<feature type="compositionally biased region" description="Polar residues" evidence="3">
    <location>
        <begin position="835"/>
        <end position="844"/>
    </location>
</feature>
<feature type="compositionally biased region" description="Low complexity" evidence="3">
    <location>
        <begin position="79"/>
        <end position="89"/>
    </location>
</feature>
<accession>A0A2B7X296</accession>
<evidence type="ECO:0000256" key="1">
    <source>
        <dbReference type="ARBA" id="ARBA00022884"/>
    </source>
</evidence>
<keyword evidence="1 2" id="KW-0694">RNA-binding</keyword>
<dbReference type="InterPro" id="IPR035979">
    <property type="entry name" value="RBD_domain_sf"/>
</dbReference>
<feature type="compositionally biased region" description="Polar residues" evidence="3">
    <location>
        <begin position="536"/>
        <end position="550"/>
    </location>
</feature>
<feature type="region of interest" description="Disordered" evidence="3">
    <location>
        <begin position="1049"/>
        <end position="1069"/>
    </location>
</feature>
<dbReference type="PROSITE" id="PS50102">
    <property type="entry name" value="RRM"/>
    <property type="match status" value="1"/>
</dbReference>
<dbReference type="InterPro" id="IPR000504">
    <property type="entry name" value="RRM_dom"/>
</dbReference>
<dbReference type="STRING" id="2060905.A0A2B7X296"/>
<feature type="compositionally biased region" description="Basic and acidic residues" evidence="3">
    <location>
        <begin position="223"/>
        <end position="233"/>
    </location>
</feature>
<evidence type="ECO:0000313" key="6">
    <source>
        <dbReference type="Proteomes" id="UP000224080"/>
    </source>
</evidence>
<evidence type="ECO:0000259" key="4">
    <source>
        <dbReference type="PROSITE" id="PS50102"/>
    </source>
</evidence>
<feature type="region of interest" description="Disordered" evidence="3">
    <location>
        <begin position="1"/>
        <end position="93"/>
    </location>
</feature>
<feature type="compositionally biased region" description="Low complexity" evidence="3">
    <location>
        <begin position="680"/>
        <end position="695"/>
    </location>
</feature>
<evidence type="ECO:0000313" key="5">
    <source>
        <dbReference type="EMBL" id="PGH02911.1"/>
    </source>
</evidence>
<feature type="region of interest" description="Disordered" evidence="3">
    <location>
        <begin position="360"/>
        <end position="397"/>
    </location>
</feature>
<feature type="compositionally biased region" description="Pro residues" evidence="3">
    <location>
        <begin position="377"/>
        <end position="395"/>
    </location>
</feature>
<dbReference type="Gene3D" id="3.30.70.330">
    <property type="match status" value="1"/>
</dbReference>
<feature type="region of interest" description="Disordered" evidence="3">
    <location>
        <begin position="223"/>
        <end position="290"/>
    </location>
</feature>
<feature type="compositionally biased region" description="Polar residues" evidence="3">
    <location>
        <begin position="364"/>
        <end position="376"/>
    </location>
</feature>
<dbReference type="AlphaFoldDB" id="A0A2B7X296"/>
<feature type="compositionally biased region" description="Basic and acidic residues" evidence="3">
    <location>
        <begin position="1057"/>
        <end position="1069"/>
    </location>
</feature>
<dbReference type="EMBL" id="PDNC01000054">
    <property type="protein sequence ID" value="PGH02911.1"/>
    <property type="molecule type" value="Genomic_DNA"/>
</dbReference>
<evidence type="ECO:0000256" key="3">
    <source>
        <dbReference type="SAM" id="MobiDB-lite"/>
    </source>
</evidence>
<name>A0A2B7X296_9EURO</name>
<organism evidence="5 6">
    <name type="scientific">Blastomyces parvus</name>
    <dbReference type="NCBI Taxonomy" id="2060905"/>
    <lineage>
        <taxon>Eukaryota</taxon>
        <taxon>Fungi</taxon>
        <taxon>Dikarya</taxon>
        <taxon>Ascomycota</taxon>
        <taxon>Pezizomycotina</taxon>
        <taxon>Eurotiomycetes</taxon>
        <taxon>Eurotiomycetidae</taxon>
        <taxon>Onygenales</taxon>
        <taxon>Ajellomycetaceae</taxon>
        <taxon>Blastomyces</taxon>
    </lineage>
</organism>
<feature type="region of interest" description="Disordered" evidence="3">
    <location>
        <begin position="512"/>
        <end position="589"/>
    </location>
</feature>
<feature type="compositionally biased region" description="Basic and acidic residues" evidence="3">
    <location>
        <begin position="769"/>
        <end position="780"/>
    </location>
</feature>
<feature type="compositionally biased region" description="Polar residues" evidence="3">
    <location>
        <begin position="62"/>
        <end position="78"/>
    </location>
</feature>
<dbReference type="InterPro" id="IPR012677">
    <property type="entry name" value="Nucleotide-bd_a/b_plait_sf"/>
</dbReference>
<keyword evidence="6" id="KW-1185">Reference proteome</keyword>
<gene>
    <name evidence="5" type="ORF">GX51_04367</name>
</gene>
<comment type="caution">
    <text evidence="5">The sequence shown here is derived from an EMBL/GenBank/DDBJ whole genome shotgun (WGS) entry which is preliminary data.</text>
</comment>
<dbReference type="SUPFAM" id="SSF54928">
    <property type="entry name" value="RNA-binding domain, RBD"/>
    <property type="match status" value="1"/>
</dbReference>
<feature type="region of interest" description="Disordered" evidence="3">
    <location>
        <begin position="675"/>
        <end position="801"/>
    </location>
</feature>
<proteinExistence type="predicted"/>
<evidence type="ECO:0000256" key="2">
    <source>
        <dbReference type="PROSITE-ProRule" id="PRU00176"/>
    </source>
</evidence>
<dbReference type="SMART" id="SM00360">
    <property type="entry name" value="RRM"/>
    <property type="match status" value="1"/>
</dbReference>
<feature type="compositionally biased region" description="Polar residues" evidence="3">
    <location>
        <begin position="235"/>
        <end position="256"/>
    </location>
</feature>
<feature type="region of interest" description="Disordered" evidence="3">
    <location>
        <begin position="967"/>
        <end position="1004"/>
    </location>
</feature>
<feature type="domain" description="RRM" evidence="4">
    <location>
        <begin position="593"/>
        <end position="671"/>
    </location>
</feature>
<feature type="compositionally biased region" description="Basic and acidic residues" evidence="3">
    <location>
        <begin position="281"/>
        <end position="290"/>
    </location>
</feature>
<feature type="compositionally biased region" description="Polar residues" evidence="3">
    <location>
        <begin position="578"/>
        <end position="589"/>
    </location>
</feature>
<feature type="compositionally biased region" description="Polar residues" evidence="3">
    <location>
        <begin position="717"/>
        <end position="740"/>
    </location>
</feature>
<dbReference type="GO" id="GO:0003723">
    <property type="term" value="F:RNA binding"/>
    <property type="evidence" value="ECO:0007669"/>
    <property type="project" value="UniProtKB-UniRule"/>
</dbReference>
<protein>
    <recommendedName>
        <fullName evidence="4">RRM domain-containing protein</fullName>
    </recommendedName>
</protein>
<dbReference type="Proteomes" id="UP000224080">
    <property type="component" value="Unassembled WGS sequence"/>
</dbReference>
<reference evidence="5 6" key="1">
    <citation type="submission" date="2017-10" db="EMBL/GenBank/DDBJ databases">
        <title>Comparative genomics in systemic dimorphic fungi from Ajellomycetaceae.</title>
        <authorList>
            <person name="Munoz J.F."/>
            <person name="Mcewen J.G."/>
            <person name="Clay O.K."/>
            <person name="Cuomo C.A."/>
        </authorList>
    </citation>
    <scope>NUCLEOTIDE SEQUENCE [LARGE SCALE GENOMIC DNA]</scope>
    <source>
        <strain evidence="5 6">UAMH130</strain>
    </source>
</reference>
<feature type="compositionally biased region" description="Polar residues" evidence="3">
    <location>
        <begin position="512"/>
        <end position="521"/>
    </location>
</feature>
<dbReference type="PANTHER" id="PTHR48027">
    <property type="entry name" value="HETEROGENEOUS NUCLEAR RIBONUCLEOPROTEIN 87F-RELATED"/>
    <property type="match status" value="1"/>
</dbReference>